<evidence type="ECO:0000256" key="4">
    <source>
        <dbReference type="ARBA" id="ARBA00023002"/>
    </source>
</evidence>
<evidence type="ECO:0000259" key="7">
    <source>
        <dbReference type="PROSITE" id="PS51184"/>
    </source>
</evidence>
<dbReference type="RefSeq" id="WP_147209304.1">
    <property type="nucleotide sequence ID" value="NZ_VLJS01000120.1"/>
</dbReference>
<dbReference type="Proteomes" id="UP000321583">
    <property type="component" value="Unassembled WGS sequence"/>
</dbReference>
<evidence type="ECO:0000313" key="8">
    <source>
        <dbReference type="EMBL" id="TWH02998.1"/>
    </source>
</evidence>
<keyword evidence="8" id="KW-0687">Ribonucleoprotein</keyword>
<dbReference type="GO" id="GO:0046872">
    <property type="term" value="F:metal ion binding"/>
    <property type="evidence" value="ECO:0007669"/>
    <property type="project" value="UniProtKB-KW"/>
</dbReference>
<dbReference type="GO" id="GO:0016706">
    <property type="term" value="F:2-oxoglutarate-dependent dioxygenase activity"/>
    <property type="evidence" value="ECO:0007669"/>
    <property type="project" value="TreeGrafter"/>
</dbReference>
<keyword evidence="9" id="KW-1185">Reference proteome</keyword>
<keyword evidence="2" id="KW-0479">Metal-binding</keyword>
<proteinExistence type="predicted"/>
<dbReference type="PANTHER" id="PTHR13096:SF8">
    <property type="entry name" value="RIBOSOMAL OXYGENASE 1"/>
    <property type="match status" value="1"/>
</dbReference>
<dbReference type="InterPro" id="IPR003347">
    <property type="entry name" value="JmjC_dom"/>
</dbReference>
<accession>A0A562D095</accession>
<name>A0A562D095_9GAMM</name>
<dbReference type="SMART" id="SM00558">
    <property type="entry name" value="JmjC"/>
    <property type="match status" value="1"/>
</dbReference>
<dbReference type="Gene3D" id="3.40.366.30">
    <property type="entry name" value="50S ribosomal protein L16 arginine hydroxylase, Chain A, Domain 2"/>
    <property type="match status" value="1"/>
</dbReference>
<dbReference type="Gene3D" id="2.60.120.650">
    <property type="entry name" value="Cupin"/>
    <property type="match status" value="1"/>
</dbReference>
<feature type="compositionally biased region" description="Low complexity" evidence="6">
    <location>
        <begin position="9"/>
        <end position="44"/>
    </location>
</feature>
<evidence type="ECO:0000256" key="2">
    <source>
        <dbReference type="ARBA" id="ARBA00022723"/>
    </source>
</evidence>
<keyword evidence="4" id="KW-0560">Oxidoreductase</keyword>
<reference evidence="8 9" key="1">
    <citation type="submission" date="2019-07" db="EMBL/GenBank/DDBJ databases">
        <title>Genome sequencing of lignin-degrading bacterial isolates.</title>
        <authorList>
            <person name="Gladden J."/>
        </authorList>
    </citation>
    <scope>NUCLEOTIDE SEQUENCE [LARGE SCALE GENOMIC DNA]</scope>
    <source>
        <strain evidence="8 9">J19</strain>
    </source>
</reference>
<dbReference type="Pfam" id="PF20514">
    <property type="entry name" value="WHD_ROXA"/>
    <property type="match status" value="1"/>
</dbReference>
<dbReference type="GO" id="GO:0005840">
    <property type="term" value="C:ribosome"/>
    <property type="evidence" value="ECO:0007669"/>
    <property type="project" value="UniProtKB-KW"/>
</dbReference>
<evidence type="ECO:0000313" key="9">
    <source>
        <dbReference type="Proteomes" id="UP000321583"/>
    </source>
</evidence>
<feature type="domain" description="JmjC" evidence="7">
    <location>
        <begin position="163"/>
        <end position="296"/>
    </location>
</feature>
<comment type="cofactor">
    <cofactor evidence="1">
        <name>Fe(2+)</name>
        <dbReference type="ChEBI" id="CHEBI:29033"/>
    </cofactor>
</comment>
<feature type="region of interest" description="Disordered" evidence="6">
    <location>
        <begin position="1"/>
        <end position="57"/>
    </location>
</feature>
<evidence type="ECO:0000256" key="1">
    <source>
        <dbReference type="ARBA" id="ARBA00001954"/>
    </source>
</evidence>
<dbReference type="InterPro" id="IPR039994">
    <property type="entry name" value="NO66-like"/>
</dbReference>
<comment type="caution">
    <text evidence="8">The sequence shown here is derived from an EMBL/GenBank/DDBJ whole genome shotgun (WGS) entry which is preliminary data.</text>
</comment>
<sequence>MTSKHPAKSPKTTKASKTTKAAKAARTIKPARSARAARAATPARPARKPAAKAAPRARALPFEVDATANQPLGMSPQAFLRDYWHKRPLLVRNAFPGFQTPVMPEDLAGLACEEGVLARLISHDRGNDAWDVRHGPFQEEDFPGMPDHDWTLLVQDVDKWDPDVAALLEHFRFLPRWRIDDIMISFAATGGSVGAHVDHYDVFLLQAHGHRRWMIDASVAMGRPAPDLSFREDVAIKLLRQFNPTHDWVLAPGDMLYLPPLVPHHGVAEDPCLTFSVGMRAPSAAELMGDWLDEVLLGADEAIRYHDEDLALPADPNEIDVAAMNRVVEALNAIRMNDPDRLGDWFGRFITTYRAAGEVMPSGRELPREGVEEVLAQGGTLHRHPASRLAWRRRHDGGNASLYCSGQTLELPLADARYLADASMLDLGAWQRLSAAGRDAAFALYQAGHYGLDTGAGGDDAGDEAEGE</sequence>
<protein>
    <submittedName>
        <fullName evidence="8">50S ribosomal protein L16 3-hydroxylase</fullName>
    </submittedName>
</protein>
<dbReference type="EMBL" id="VLJS01000120">
    <property type="protein sequence ID" value="TWH02998.1"/>
    <property type="molecule type" value="Genomic_DNA"/>
</dbReference>
<evidence type="ECO:0000256" key="3">
    <source>
        <dbReference type="ARBA" id="ARBA00022964"/>
    </source>
</evidence>
<dbReference type="InterPro" id="IPR046799">
    <property type="entry name" value="ROXA-like_wH"/>
</dbReference>
<evidence type="ECO:0000256" key="6">
    <source>
        <dbReference type="SAM" id="MobiDB-lite"/>
    </source>
</evidence>
<dbReference type="AlphaFoldDB" id="A0A562D095"/>
<organism evidence="8 9">
    <name type="scientific">Pseudoxanthomonas taiwanensis J19</name>
    <dbReference type="NCBI Taxonomy" id="935569"/>
    <lineage>
        <taxon>Bacteria</taxon>
        <taxon>Pseudomonadati</taxon>
        <taxon>Pseudomonadota</taxon>
        <taxon>Gammaproteobacteria</taxon>
        <taxon>Lysobacterales</taxon>
        <taxon>Lysobacteraceae</taxon>
        <taxon>Pseudoxanthomonas</taxon>
    </lineage>
</organism>
<dbReference type="SUPFAM" id="SSF51197">
    <property type="entry name" value="Clavaminate synthase-like"/>
    <property type="match status" value="1"/>
</dbReference>
<dbReference type="OrthoDB" id="9764016at2"/>
<keyword evidence="5" id="KW-0408">Iron</keyword>
<dbReference type="PANTHER" id="PTHR13096">
    <property type="entry name" value="MINA53 MYC INDUCED NUCLEAR ANTIGEN"/>
    <property type="match status" value="1"/>
</dbReference>
<gene>
    <name evidence="8" type="ORF">L613_008600000040</name>
</gene>
<keyword evidence="3" id="KW-0223">Dioxygenase</keyword>
<dbReference type="PROSITE" id="PS51184">
    <property type="entry name" value="JMJC"/>
    <property type="match status" value="1"/>
</dbReference>
<evidence type="ECO:0000256" key="5">
    <source>
        <dbReference type="ARBA" id="ARBA00023004"/>
    </source>
</evidence>
<dbReference type="Pfam" id="PF08007">
    <property type="entry name" value="JmjC_2"/>
    <property type="match status" value="1"/>
</dbReference>
<keyword evidence="8" id="KW-0689">Ribosomal protein</keyword>